<organism evidence="2 3">
    <name type="scientific">Anaeromyxobacter dehalogenans (strain ATCC BAA-258 / DSM 21875 / 2CP-1)</name>
    <dbReference type="NCBI Taxonomy" id="455488"/>
    <lineage>
        <taxon>Bacteria</taxon>
        <taxon>Pseudomonadati</taxon>
        <taxon>Myxococcota</taxon>
        <taxon>Myxococcia</taxon>
        <taxon>Myxococcales</taxon>
        <taxon>Cystobacterineae</taxon>
        <taxon>Anaeromyxobacteraceae</taxon>
        <taxon>Anaeromyxobacter</taxon>
    </lineage>
</organism>
<dbReference type="KEGG" id="acp:A2cp1_0647"/>
<keyword evidence="3" id="KW-1185">Reference proteome</keyword>
<sequence>MIPLAPIPLARHACPGCARPLRAVGFRVPGMRCLAALECPPCGRSFYGDLPSGHGLYYPMLLDRATGEVTGPAMGAWFGAWLRDGWRHRTSDPVPLEVERLRPVRRPLLLNCLDGIYGHALLKLLNAQGHLARHAAYDLVVLVPRFLRWMVPAGAAEVWTVDLPLRRGAGWYDWLADDVARRLPGPAMLSVGTGLPNARDVDIERFTGVAPFPERRLGEPVERAVVTFVLRNDRPWGADPLDAANRGIVGWSRRAAERVRLAPSGTARQLRRVARFGEALRALWPDLDLAVTGLGERGGLPDWIGDLRGPRPTPADERAACARFAASHLVLGVHGSNMLLPSAHAAATLEIAWGPNLDNAFQDLLLRRQDPRIAAFRSRVLPGETTPDTLAAHAASLLRCGPQANRFAPEWNDHDRLTRDPFALAEGAWRHPPADRPGPPDPGAGA</sequence>
<proteinExistence type="predicted"/>
<feature type="compositionally biased region" description="Pro residues" evidence="1">
    <location>
        <begin position="435"/>
        <end position="446"/>
    </location>
</feature>
<accession>B8JCX6</accession>
<reference evidence="2" key="1">
    <citation type="submission" date="2009-01" db="EMBL/GenBank/DDBJ databases">
        <title>Complete sequence of Anaeromyxobacter dehalogenans 2CP-1.</title>
        <authorList>
            <consortium name="US DOE Joint Genome Institute"/>
            <person name="Lucas S."/>
            <person name="Copeland A."/>
            <person name="Lapidus A."/>
            <person name="Glavina del Rio T."/>
            <person name="Dalin E."/>
            <person name="Tice H."/>
            <person name="Bruce D."/>
            <person name="Goodwin L."/>
            <person name="Pitluck S."/>
            <person name="Saunders E."/>
            <person name="Brettin T."/>
            <person name="Detter J.C."/>
            <person name="Han C."/>
            <person name="Larimer F."/>
            <person name="Land M."/>
            <person name="Hauser L."/>
            <person name="Kyrpides N."/>
            <person name="Ovchinnikova G."/>
            <person name="Beliaev A.S."/>
            <person name="Richardson P."/>
        </authorList>
    </citation>
    <scope>NUCLEOTIDE SEQUENCE</scope>
    <source>
        <strain evidence="2">2CP-1</strain>
    </source>
</reference>
<protein>
    <submittedName>
        <fullName evidence="2">Uncharacterized protein</fullName>
    </submittedName>
</protein>
<evidence type="ECO:0000313" key="3">
    <source>
        <dbReference type="Proteomes" id="UP000007089"/>
    </source>
</evidence>
<feature type="region of interest" description="Disordered" evidence="1">
    <location>
        <begin position="422"/>
        <end position="446"/>
    </location>
</feature>
<dbReference type="EMBL" id="CP001359">
    <property type="protein sequence ID" value="ACL64004.1"/>
    <property type="molecule type" value="Genomic_DNA"/>
</dbReference>
<dbReference type="HOGENOM" id="CLU_688144_0_0_7"/>
<evidence type="ECO:0000256" key="1">
    <source>
        <dbReference type="SAM" id="MobiDB-lite"/>
    </source>
</evidence>
<gene>
    <name evidence="2" type="ordered locus">A2cp1_0647</name>
</gene>
<name>B8JCX6_ANAD2</name>
<dbReference type="AlphaFoldDB" id="B8JCX6"/>
<dbReference type="Proteomes" id="UP000007089">
    <property type="component" value="Chromosome"/>
</dbReference>
<evidence type="ECO:0000313" key="2">
    <source>
        <dbReference type="EMBL" id="ACL64004.1"/>
    </source>
</evidence>